<dbReference type="InterPro" id="IPR028357">
    <property type="entry name" value="UDPglc_DH_bac"/>
</dbReference>
<dbReference type="SUPFAM" id="SSF52413">
    <property type="entry name" value="UDP-glucose/GDP-mannose dehydrogenase C-terminal domain"/>
    <property type="match status" value="1"/>
</dbReference>
<dbReference type="Pfam" id="PF00984">
    <property type="entry name" value="UDPG_MGDP_dh"/>
    <property type="match status" value="1"/>
</dbReference>
<dbReference type="InterPro" id="IPR036220">
    <property type="entry name" value="UDP-Glc/GDP-Man_DH_C_sf"/>
</dbReference>
<evidence type="ECO:0000256" key="7">
    <source>
        <dbReference type="PIRNR" id="PIRNR000124"/>
    </source>
</evidence>
<accession>A0ABV6S3V8</accession>
<protein>
    <recommendedName>
        <fullName evidence="3 7">UDP-glucose 6-dehydrogenase</fullName>
        <ecNumber evidence="3 7">1.1.1.22</ecNumber>
    </recommendedName>
</protein>
<evidence type="ECO:0000313" key="10">
    <source>
        <dbReference type="Proteomes" id="UP001589858"/>
    </source>
</evidence>
<evidence type="ECO:0000259" key="8">
    <source>
        <dbReference type="SMART" id="SM00984"/>
    </source>
</evidence>
<evidence type="ECO:0000256" key="5">
    <source>
        <dbReference type="ARBA" id="ARBA00023027"/>
    </source>
</evidence>
<sequence>MKIAVFGLGYVGLSNAALLAQHNEVAAVDITAERVAMLNARKSPIVDAELESFLAERTLNLTATLDADAALEGADFVIVATPTNYDVDTNKFDTSSVEAVIRATIAVNRSATIVIKSTIPVGFVEEARARYGTDQVIFSPEFLREGRALHDNLHPSRIIVGERSERARTFAELLLQGAVKKDVDVLFTDAREAEAIKLFANTYLAMRVAFFNELDSYAIAGGMDTRQIIDGIGLDPRIGTHYNNPSFGYGGYCLPKDTKQLLANYSEVPQNLIRAIVDANRTRKDFLADQIIAKKPRRVGVYRLVMKAGSDNFRQSSIQGIMKRIKAKGIEVVVYEPAMTQDEFYGSRVMRDLDAFKQECDVILANRMTPAIAEVKDKVFTRDLFGSD</sequence>
<keyword evidence="4 7" id="KW-0560">Oxidoreductase</keyword>
<dbReference type="RefSeq" id="WP_267224284.1">
    <property type="nucleotide sequence ID" value="NZ_JAPCWC010000033.1"/>
</dbReference>
<comment type="similarity">
    <text evidence="2 7">Belongs to the UDP-glucose/GDP-mannose dehydrogenase family.</text>
</comment>
<dbReference type="InterPro" id="IPR014026">
    <property type="entry name" value="UDP-Glc/GDP-Man_DH_dimer"/>
</dbReference>
<dbReference type="SUPFAM" id="SSF51735">
    <property type="entry name" value="NAD(P)-binding Rossmann-fold domains"/>
    <property type="match status" value="1"/>
</dbReference>
<feature type="domain" description="UDP-glucose/GDP-mannose dehydrogenase C-terminal" evidence="8">
    <location>
        <begin position="300"/>
        <end position="387"/>
    </location>
</feature>
<organism evidence="9 10">
    <name type="scientific">Novosphingobium clariflavum</name>
    <dbReference type="NCBI Taxonomy" id="2029884"/>
    <lineage>
        <taxon>Bacteria</taxon>
        <taxon>Pseudomonadati</taxon>
        <taxon>Pseudomonadota</taxon>
        <taxon>Alphaproteobacteria</taxon>
        <taxon>Sphingomonadales</taxon>
        <taxon>Sphingomonadaceae</taxon>
        <taxon>Novosphingobium</taxon>
    </lineage>
</organism>
<dbReference type="InterPro" id="IPR017476">
    <property type="entry name" value="UDP-Glc/GDP-Man"/>
</dbReference>
<keyword evidence="5 7" id="KW-0520">NAD</keyword>
<dbReference type="Pfam" id="PF03720">
    <property type="entry name" value="UDPG_MGDP_dh_C"/>
    <property type="match status" value="1"/>
</dbReference>
<comment type="pathway">
    <text evidence="1">Nucleotide-sugar biosynthesis; UDP-alpha-D-glucuronate biosynthesis; UDP-alpha-D-glucuronate from UDP-alpha-D-glucose: step 1/1.</text>
</comment>
<evidence type="ECO:0000256" key="2">
    <source>
        <dbReference type="ARBA" id="ARBA00006601"/>
    </source>
</evidence>
<dbReference type="PANTHER" id="PTHR43750">
    <property type="entry name" value="UDP-GLUCOSE 6-DEHYDROGENASE TUAD"/>
    <property type="match status" value="1"/>
</dbReference>
<keyword evidence="10" id="KW-1185">Reference proteome</keyword>
<dbReference type="PIRSF" id="PIRSF500134">
    <property type="entry name" value="UDPglc_DH_bac"/>
    <property type="match status" value="1"/>
</dbReference>
<evidence type="ECO:0000256" key="4">
    <source>
        <dbReference type="ARBA" id="ARBA00023002"/>
    </source>
</evidence>
<dbReference type="Gene3D" id="1.10.1040.10">
    <property type="entry name" value="N-(1-d-carboxylethyl)-l-norvaline Dehydrogenase, domain 2"/>
    <property type="match status" value="1"/>
</dbReference>
<dbReference type="Gene3D" id="3.40.50.720">
    <property type="entry name" value="NAD(P)-binding Rossmann-like Domain"/>
    <property type="match status" value="2"/>
</dbReference>
<dbReference type="InterPro" id="IPR008927">
    <property type="entry name" value="6-PGluconate_DH-like_C_sf"/>
</dbReference>
<dbReference type="SUPFAM" id="SSF48179">
    <property type="entry name" value="6-phosphogluconate dehydrogenase C-terminal domain-like"/>
    <property type="match status" value="1"/>
</dbReference>
<reference evidence="9 10" key="1">
    <citation type="submission" date="2024-09" db="EMBL/GenBank/DDBJ databases">
        <authorList>
            <person name="Sun Q."/>
            <person name="Mori K."/>
        </authorList>
    </citation>
    <scope>NUCLEOTIDE SEQUENCE [LARGE SCALE GENOMIC DNA]</scope>
    <source>
        <strain evidence="9 10">CICC 11035S</strain>
    </source>
</reference>
<proteinExistence type="inferred from homology"/>
<dbReference type="Pfam" id="PF03721">
    <property type="entry name" value="UDPG_MGDP_dh_N"/>
    <property type="match status" value="1"/>
</dbReference>
<dbReference type="PIRSF" id="PIRSF000124">
    <property type="entry name" value="UDPglc_GDPman_dh"/>
    <property type="match status" value="1"/>
</dbReference>
<evidence type="ECO:0000256" key="3">
    <source>
        <dbReference type="ARBA" id="ARBA00012954"/>
    </source>
</evidence>
<dbReference type="EMBL" id="JBHLTM010000017">
    <property type="protein sequence ID" value="MFC0683905.1"/>
    <property type="molecule type" value="Genomic_DNA"/>
</dbReference>
<name>A0ABV6S3V8_9SPHN</name>
<dbReference type="InterPro" id="IPR014027">
    <property type="entry name" value="UDP-Glc/GDP-Man_DH_C"/>
</dbReference>
<evidence type="ECO:0000313" key="9">
    <source>
        <dbReference type="EMBL" id="MFC0683905.1"/>
    </source>
</evidence>
<dbReference type="PANTHER" id="PTHR43750:SF2">
    <property type="entry name" value="UDP-GLUCOSE 6-DEHYDROGENASE"/>
    <property type="match status" value="1"/>
</dbReference>
<dbReference type="InterPro" id="IPR013328">
    <property type="entry name" value="6PGD_dom2"/>
</dbReference>
<dbReference type="InterPro" id="IPR001732">
    <property type="entry name" value="UDP-Glc/GDP-Man_DH_N"/>
</dbReference>
<dbReference type="Proteomes" id="UP001589858">
    <property type="component" value="Unassembled WGS sequence"/>
</dbReference>
<evidence type="ECO:0000256" key="1">
    <source>
        <dbReference type="ARBA" id="ARBA00004701"/>
    </source>
</evidence>
<gene>
    <name evidence="9" type="ORF">ACFFF8_04805</name>
</gene>
<dbReference type="InterPro" id="IPR036291">
    <property type="entry name" value="NAD(P)-bd_dom_sf"/>
</dbReference>
<comment type="caution">
    <text evidence="9">The sequence shown here is derived from an EMBL/GenBank/DDBJ whole genome shotgun (WGS) entry which is preliminary data.</text>
</comment>
<dbReference type="SMART" id="SM00984">
    <property type="entry name" value="UDPG_MGDP_dh_C"/>
    <property type="match status" value="1"/>
</dbReference>
<dbReference type="NCBIfam" id="TIGR03026">
    <property type="entry name" value="NDP-sugDHase"/>
    <property type="match status" value="1"/>
</dbReference>
<evidence type="ECO:0000256" key="6">
    <source>
        <dbReference type="ARBA" id="ARBA00047473"/>
    </source>
</evidence>
<comment type="catalytic activity">
    <reaction evidence="6 7">
        <text>UDP-alpha-D-glucose + 2 NAD(+) + H2O = UDP-alpha-D-glucuronate + 2 NADH + 3 H(+)</text>
        <dbReference type="Rhea" id="RHEA:23596"/>
        <dbReference type="ChEBI" id="CHEBI:15377"/>
        <dbReference type="ChEBI" id="CHEBI:15378"/>
        <dbReference type="ChEBI" id="CHEBI:57540"/>
        <dbReference type="ChEBI" id="CHEBI:57945"/>
        <dbReference type="ChEBI" id="CHEBI:58052"/>
        <dbReference type="ChEBI" id="CHEBI:58885"/>
        <dbReference type="EC" id="1.1.1.22"/>
    </reaction>
</comment>
<dbReference type="EC" id="1.1.1.22" evidence="3 7"/>